<dbReference type="Proteomes" id="UP000253472">
    <property type="component" value="Unassembled WGS sequence"/>
</dbReference>
<sequence length="341" mass="38873">MNSSIKSLLSKTPAVVKPQIRCIPPPPPTTTTTKVDLPTLPLAQTKLPCKTAREFNQIPKTISYHSPYYIPQQHTDIKGVDALVHRLLQQKFSSSKQYSPMVSSEFMNVHFFPRDHMASQFRKSNVSLVMTHYRTPKYNDSAIEKAMDKYKGKYASLQEMEQETKPGRSACGRSRLRRTFRMLLVQAFKEVGEMKETEIERVAGTYFCTIRKVPITEQQREKVVNEFKYMISKLMSVKDVGAVARSKVDGTLVGQYKELLRSVKVNCDVGRYKSDRIKFPFFDARKAQQVIEGLRVSLGSDYKRNNYGGRGAGGNRGNYGDKRAGGNRNTPRQGPQRRQTR</sequence>
<reference evidence="2 3" key="1">
    <citation type="submission" date="2018-06" db="EMBL/GenBank/DDBJ databases">
        <title>Whole genome sequencing of Candida tropicalis (genome annotated by CSBL at Korea University).</title>
        <authorList>
            <person name="Ahn J."/>
        </authorList>
    </citation>
    <scope>NUCLEOTIDE SEQUENCE [LARGE SCALE GENOMIC DNA]</scope>
    <source>
        <strain evidence="2 3">ATCC 20962</strain>
    </source>
</reference>
<evidence type="ECO:0000313" key="3">
    <source>
        <dbReference type="Proteomes" id="UP000253472"/>
    </source>
</evidence>
<feature type="compositionally biased region" description="Gly residues" evidence="1">
    <location>
        <begin position="308"/>
        <end position="317"/>
    </location>
</feature>
<dbReference type="AlphaFoldDB" id="A0A367YG59"/>
<name>A0A367YG59_9ASCO</name>
<proteinExistence type="predicted"/>
<dbReference type="OrthoDB" id="4011186at2759"/>
<accession>A0A367YG59</accession>
<keyword evidence="3" id="KW-1185">Reference proteome</keyword>
<organism evidence="2 3">
    <name type="scientific">Candida viswanathii</name>
    <dbReference type="NCBI Taxonomy" id="5486"/>
    <lineage>
        <taxon>Eukaryota</taxon>
        <taxon>Fungi</taxon>
        <taxon>Dikarya</taxon>
        <taxon>Ascomycota</taxon>
        <taxon>Saccharomycotina</taxon>
        <taxon>Pichiomycetes</taxon>
        <taxon>Debaryomycetaceae</taxon>
        <taxon>Candida/Lodderomyces clade</taxon>
        <taxon>Candida</taxon>
    </lineage>
</organism>
<gene>
    <name evidence="2" type="ORF">Cantr_10363</name>
</gene>
<feature type="region of interest" description="Disordered" evidence="1">
    <location>
        <begin position="305"/>
        <end position="341"/>
    </location>
</feature>
<evidence type="ECO:0000313" key="2">
    <source>
        <dbReference type="EMBL" id="RCK64021.1"/>
    </source>
</evidence>
<dbReference type="EMBL" id="QLNQ01000023">
    <property type="protein sequence ID" value="RCK64021.1"/>
    <property type="molecule type" value="Genomic_DNA"/>
</dbReference>
<feature type="compositionally biased region" description="Low complexity" evidence="1">
    <location>
        <begin position="327"/>
        <end position="341"/>
    </location>
</feature>
<comment type="caution">
    <text evidence="2">The sequence shown here is derived from an EMBL/GenBank/DDBJ whole genome shotgun (WGS) entry which is preliminary data.</text>
</comment>
<protein>
    <submittedName>
        <fullName evidence="2">Uncharacterized protein</fullName>
    </submittedName>
</protein>
<evidence type="ECO:0000256" key="1">
    <source>
        <dbReference type="SAM" id="MobiDB-lite"/>
    </source>
</evidence>